<sequence>MELNHAIQRFLPGTHNAIDGRLSEESINFKLGRDLPAKIEDNIEEFCKKLVEKAGLVEFNDLFWAVHPGGPAILNRLESTLKLRSEKLECSRRALMDYGNVSSNTIFYVMEYMREGLKRKGGEEWGLALAFGPGITFEGILIRSLRQRTICMHISCIFICFLGWTHMSWNVLGYGHCLQYFKFN</sequence>
<proteinExistence type="inferred from homology"/>
<dbReference type="InterPro" id="IPR016039">
    <property type="entry name" value="Thiolase-like"/>
</dbReference>
<feature type="domain" description="Chalcone/stilbene synthase C-terminal" evidence="4">
    <location>
        <begin position="2"/>
        <end position="145"/>
    </location>
</feature>
<evidence type="ECO:0000256" key="1">
    <source>
        <dbReference type="ARBA" id="ARBA00005531"/>
    </source>
</evidence>
<dbReference type="Proteomes" id="UP001168098">
    <property type="component" value="Unassembled WGS sequence"/>
</dbReference>
<dbReference type="Gene3D" id="3.40.47.10">
    <property type="match status" value="1"/>
</dbReference>
<dbReference type="InterPro" id="IPR012328">
    <property type="entry name" value="Chalcone/stilbene_synt_C"/>
</dbReference>
<name>A0AA39DFF8_VITRO</name>
<keyword evidence="3" id="KW-0812">Transmembrane</keyword>
<keyword evidence="2" id="KW-0808">Transferase</keyword>
<dbReference type="AlphaFoldDB" id="A0AA39DFF8"/>
<evidence type="ECO:0000313" key="5">
    <source>
        <dbReference type="EMBL" id="KAJ9680227.1"/>
    </source>
</evidence>
<dbReference type="InterPro" id="IPR011141">
    <property type="entry name" value="Polyketide_synthase_type-III"/>
</dbReference>
<dbReference type="PANTHER" id="PTHR11877:SF46">
    <property type="entry name" value="TYPE III POLYKETIDE SYNTHASE A"/>
    <property type="match status" value="1"/>
</dbReference>
<keyword evidence="3" id="KW-0472">Membrane</keyword>
<evidence type="ECO:0000313" key="6">
    <source>
        <dbReference type="Proteomes" id="UP001168098"/>
    </source>
</evidence>
<dbReference type="GO" id="GO:0016747">
    <property type="term" value="F:acyltransferase activity, transferring groups other than amino-acyl groups"/>
    <property type="evidence" value="ECO:0007669"/>
    <property type="project" value="InterPro"/>
</dbReference>
<dbReference type="EMBL" id="JARBHA010000015">
    <property type="protein sequence ID" value="KAJ9680227.1"/>
    <property type="molecule type" value="Genomic_DNA"/>
</dbReference>
<keyword evidence="6" id="KW-1185">Reference proteome</keyword>
<dbReference type="PANTHER" id="PTHR11877">
    <property type="entry name" value="HYDROXYMETHYLGLUTARYL-COA SYNTHASE"/>
    <property type="match status" value="1"/>
</dbReference>
<comment type="similarity">
    <text evidence="1">Belongs to the thiolase-like superfamily. Chalcone/stilbene synthases family.</text>
</comment>
<dbReference type="Pfam" id="PF02797">
    <property type="entry name" value="Chal_sti_synt_C"/>
    <property type="match status" value="1"/>
</dbReference>
<comment type="caution">
    <text evidence="5">The sequence shown here is derived from an EMBL/GenBank/DDBJ whole genome shotgun (WGS) entry which is preliminary data.</text>
</comment>
<evidence type="ECO:0000256" key="2">
    <source>
        <dbReference type="ARBA" id="ARBA00022679"/>
    </source>
</evidence>
<keyword evidence="3" id="KW-1133">Transmembrane helix</keyword>
<organism evidence="5 6">
    <name type="scientific">Vitis rotundifolia</name>
    <name type="common">Muscadine grape</name>
    <dbReference type="NCBI Taxonomy" id="103349"/>
    <lineage>
        <taxon>Eukaryota</taxon>
        <taxon>Viridiplantae</taxon>
        <taxon>Streptophyta</taxon>
        <taxon>Embryophyta</taxon>
        <taxon>Tracheophyta</taxon>
        <taxon>Spermatophyta</taxon>
        <taxon>Magnoliopsida</taxon>
        <taxon>eudicotyledons</taxon>
        <taxon>Gunneridae</taxon>
        <taxon>Pentapetalae</taxon>
        <taxon>rosids</taxon>
        <taxon>Vitales</taxon>
        <taxon>Vitaceae</taxon>
        <taxon>Viteae</taxon>
        <taxon>Vitis</taxon>
    </lineage>
</organism>
<dbReference type="SUPFAM" id="SSF53901">
    <property type="entry name" value="Thiolase-like"/>
    <property type="match status" value="1"/>
</dbReference>
<evidence type="ECO:0000259" key="4">
    <source>
        <dbReference type="Pfam" id="PF02797"/>
    </source>
</evidence>
<accession>A0AA39DFF8</accession>
<dbReference type="GO" id="GO:0030639">
    <property type="term" value="P:polyketide biosynthetic process"/>
    <property type="evidence" value="ECO:0007669"/>
    <property type="project" value="TreeGrafter"/>
</dbReference>
<feature type="transmembrane region" description="Helical" evidence="3">
    <location>
        <begin position="150"/>
        <end position="169"/>
    </location>
</feature>
<protein>
    <recommendedName>
        <fullName evidence="4">Chalcone/stilbene synthase C-terminal domain-containing protein</fullName>
    </recommendedName>
</protein>
<evidence type="ECO:0000256" key="3">
    <source>
        <dbReference type="SAM" id="Phobius"/>
    </source>
</evidence>
<dbReference type="FunFam" id="3.40.47.10:FF:000014">
    <property type="entry name" value="Chalcone synthase 1"/>
    <property type="match status" value="1"/>
</dbReference>
<reference evidence="5 6" key="1">
    <citation type="journal article" date="2023" name="BMC Biotechnol.">
        <title>Vitis rotundifolia cv Carlos genome sequencing.</title>
        <authorList>
            <person name="Huff M."/>
            <person name="Hulse-Kemp A."/>
            <person name="Scheffler B."/>
            <person name="Youngblood R."/>
            <person name="Simpson S."/>
            <person name="Babiker E."/>
            <person name="Staton M."/>
        </authorList>
    </citation>
    <scope>NUCLEOTIDE SEQUENCE [LARGE SCALE GENOMIC DNA]</scope>
    <source>
        <tissue evidence="5">Leaf</tissue>
    </source>
</reference>
<gene>
    <name evidence="5" type="ORF">PVL29_019512</name>
</gene>